<dbReference type="GO" id="GO:0005524">
    <property type="term" value="F:ATP binding"/>
    <property type="evidence" value="ECO:0007669"/>
    <property type="project" value="InterPro"/>
</dbReference>
<dbReference type="SMART" id="SM00220">
    <property type="entry name" value="S_TKc"/>
    <property type="match status" value="1"/>
</dbReference>
<dbReference type="InterPro" id="IPR011009">
    <property type="entry name" value="Kinase-like_dom_sf"/>
</dbReference>
<proteinExistence type="predicted"/>
<sequence>MKVWKRLRHPNVMPFIGSIVFESPMRALFLISPWMENGDLGTYIKANPKADRLRLLTQIATGLEYLHTSDVVHGDLKAANVFISGTGDARIGDFGLSEVVSEMTGDTQGYSSAWKYGGNPRWQAPELWSDYKRTKPSDMFAFGRVIYEVCAAVFRRFHPLYFYAIGLHRRLSIRPSKQSPDLQHS</sequence>
<evidence type="ECO:0000313" key="2">
    <source>
        <dbReference type="EMBL" id="KDQ17174.1"/>
    </source>
</evidence>
<feature type="domain" description="Protein kinase" evidence="1">
    <location>
        <begin position="1"/>
        <end position="185"/>
    </location>
</feature>
<dbReference type="HOGENOM" id="CLU_000288_7_18_1"/>
<gene>
    <name evidence="2" type="ORF">BOTBODRAFT_105820</name>
</gene>
<dbReference type="InterPro" id="IPR051681">
    <property type="entry name" value="Ser/Thr_Kinases-Pseudokinases"/>
</dbReference>
<dbReference type="AlphaFoldDB" id="A0A067MNN0"/>
<dbReference type="EMBL" id="KL198024">
    <property type="protein sequence ID" value="KDQ17174.1"/>
    <property type="molecule type" value="Genomic_DNA"/>
</dbReference>
<dbReference type="GO" id="GO:0004674">
    <property type="term" value="F:protein serine/threonine kinase activity"/>
    <property type="evidence" value="ECO:0007669"/>
    <property type="project" value="TreeGrafter"/>
</dbReference>
<protein>
    <recommendedName>
        <fullName evidence="1">Protein kinase domain-containing protein</fullName>
    </recommendedName>
</protein>
<dbReference type="Proteomes" id="UP000027195">
    <property type="component" value="Unassembled WGS sequence"/>
</dbReference>
<dbReference type="PANTHER" id="PTHR44329:SF214">
    <property type="entry name" value="PROTEIN KINASE DOMAIN-CONTAINING PROTEIN"/>
    <property type="match status" value="1"/>
</dbReference>
<name>A0A067MNN0_BOTB1</name>
<dbReference type="OrthoDB" id="4062651at2759"/>
<accession>A0A067MNN0</accession>
<dbReference type="PANTHER" id="PTHR44329">
    <property type="entry name" value="SERINE/THREONINE-PROTEIN KINASE TNNI3K-RELATED"/>
    <property type="match status" value="1"/>
</dbReference>
<dbReference type="SUPFAM" id="SSF56112">
    <property type="entry name" value="Protein kinase-like (PK-like)"/>
    <property type="match status" value="1"/>
</dbReference>
<dbReference type="PROSITE" id="PS00108">
    <property type="entry name" value="PROTEIN_KINASE_ST"/>
    <property type="match status" value="1"/>
</dbReference>
<evidence type="ECO:0000259" key="1">
    <source>
        <dbReference type="PROSITE" id="PS50011"/>
    </source>
</evidence>
<keyword evidence="3" id="KW-1185">Reference proteome</keyword>
<dbReference type="PROSITE" id="PS50011">
    <property type="entry name" value="PROTEIN_KINASE_DOM"/>
    <property type="match status" value="1"/>
</dbReference>
<evidence type="ECO:0000313" key="3">
    <source>
        <dbReference type="Proteomes" id="UP000027195"/>
    </source>
</evidence>
<dbReference type="InParanoid" id="A0A067MNN0"/>
<dbReference type="Pfam" id="PF07714">
    <property type="entry name" value="PK_Tyr_Ser-Thr"/>
    <property type="match status" value="1"/>
</dbReference>
<dbReference type="InterPro" id="IPR001245">
    <property type="entry name" value="Ser-Thr/Tyr_kinase_cat_dom"/>
</dbReference>
<dbReference type="Gene3D" id="1.10.510.10">
    <property type="entry name" value="Transferase(Phosphotransferase) domain 1"/>
    <property type="match status" value="1"/>
</dbReference>
<dbReference type="STRING" id="930990.A0A067MNN0"/>
<organism evidence="2 3">
    <name type="scientific">Botryobasidium botryosum (strain FD-172 SS1)</name>
    <dbReference type="NCBI Taxonomy" id="930990"/>
    <lineage>
        <taxon>Eukaryota</taxon>
        <taxon>Fungi</taxon>
        <taxon>Dikarya</taxon>
        <taxon>Basidiomycota</taxon>
        <taxon>Agaricomycotina</taxon>
        <taxon>Agaricomycetes</taxon>
        <taxon>Cantharellales</taxon>
        <taxon>Botryobasidiaceae</taxon>
        <taxon>Botryobasidium</taxon>
    </lineage>
</organism>
<reference evidence="3" key="1">
    <citation type="journal article" date="2014" name="Proc. Natl. Acad. Sci. U.S.A.">
        <title>Extensive sampling of basidiomycete genomes demonstrates inadequacy of the white-rot/brown-rot paradigm for wood decay fungi.</title>
        <authorList>
            <person name="Riley R."/>
            <person name="Salamov A.A."/>
            <person name="Brown D.W."/>
            <person name="Nagy L.G."/>
            <person name="Floudas D."/>
            <person name="Held B.W."/>
            <person name="Levasseur A."/>
            <person name="Lombard V."/>
            <person name="Morin E."/>
            <person name="Otillar R."/>
            <person name="Lindquist E.A."/>
            <person name="Sun H."/>
            <person name="LaButti K.M."/>
            <person name="Schmutz J."/>
            <person name="Jabbour D."/>
            <person name="Luo H."/>
            <person name="Baker S.E."/>
            <person name="Pisabarro A.G."/>
            <person name="Walton J.D."/>
            <person name="Blanchette R.A."/>
            <person name="Henrissat B."/>
            <person name="Martin F."/>
            <person name="Cullen D."/>
            <person name="Hibbett D.S."/>
            <person name="Grigoriev I.V."/>
        </authorList>
    </citation>
    <scope>NUCLEOTIDE SEQUENCE [LARGE SCALE GENOMIC DNA]</scope>
    <source>
        <strain evidence="3">FD-172 SS1</strain>
    </source>
</reference>
<dbReference type="InterPro" id="IPR000719">
    <property type="entry name" value="Prot_kinase_dom"/>
</dbReference>
<dbReference type="InterPro" id="IPR008271">
    <property type="entry name" value="Ser/Thr_kinase_AS"/>
</dbReference>